<feature type="domain" description="Protein kinase" evidence="8">
    <location>
        <begin position="13"/>
        <end position="274"/>
    </location>
</feature>
<sequence length="345" mass="36394">MTELPGALIAGRYRLIAEIGRGGCGVVWRAHDERLRRDVAAKEPLPPVRADPARLAERRRRTLREARSAARVAHPAAITVYDVAEHDGRPWLIMELINGRALSSLVKRDGPLPPHRAARIGLQILGALQAAHAAGILHRDVKPANVLIGTLGGRDRAVLTDFGIAARADEPVPAGSVPVLGAPSYTAPERARGEPAVPASDLWSLGATLFYAVEGHRPYPAAGAGAARHAVLTCEPPYPVHAGPLAPVITGLMRRDAADRLTAAQTAALLHQAIAPARHARRPGPARAGRGAPAHTGRQALAKAAALIAGRSDAGREHPRAASGPVPRQALQPPARRRRRTDGTT</sequence>
<name>D1AEC0_THECD</name>
<dbReference type="InterPro" id="IPR000719">
    <property type="entry name" value="Prot_kinase_dom"/>
</dbReference>
<dbReference type="PANTHER" id="PTHR43289">
    <property type="entry name" value="MITOGEN-ACTIVATED PROTEIN KINASE KINASE KINASE 20-RELATED"/>
    <property type="match status" value="1"/>
</dbReference>
<reference evidence="9 10" key="1">
    <citation type="journal article" date="2011" name="Stand. Genomic Sci.">
        <title>Complete genome sequence of Thermomonospora curvata type strain (B9).</title>
        <authorList>
            <person name="Chertkov O."/>
            <person name="Sikorski J."/>
            <person name="Nolan M."/>
            <person name="Lapidus A."/>
            <person name="Lucas S."/>
            <person name="Del Rio T.G."/>
            <person name="Tice H."/>
            <person name="Cheng J.F."/>
            <person name="Goodwin L."/>
            <person name="Pitluck S."/>
            <person name="Liolios K."/>
            <person name="Ivanova N."/>
            <person name="Mavromatis K."/>
            <person name="Mikhailova N."/>
            <person name="Ovchinnikova G."/>
            <person name="Pati A."/>
            <person name="Chen A."/>
            <person name="Palaniappan K."/>
            <person name="Djao O.D."/>
            <person name="Land M."/>
            <person name="Hauser L."/>
            <person name="Chang Y.J."/>
            <person name="Jeffries C.D."/>
            <person name="Brettin T."/>
            <person name="Han C."/>
            <person name="Detter J.C."/>
            <person name="Rohde M."/>
            <person name="Goker M."/>
            <person name="Woyke T."/>
            <person name="Bristow J."/>
            <person name="Eisen J.A."/>
            <person name="Markowitz V."/>
            <person name="Hugenholtz P."/>
            <person name="Klenk H.P."/>
            <person name="Kyrpides N.C."/>
        </authorList>
    </citation>
    <scope>NUCLEOTIDE SEQUENCE [LARGE SCALE GENOMIC DNA]</scope>
    <source>
        <strain evidence="10">ATCC 19995 / DSM 43183 / JCM 3096 / KCTC 9072 / NBRC 15933 / NCIMB 10081 / Henssen B9</strain>
    </source>
</reference>
<dbReference type="Proteomes" id="UP000001918">
    <property type="component" value="Chromosome"/>
</dbReference>
<evidence type="ECO:0000256" key="4">
    <source>
        <dbReference type="ARBA" id="ARBA00022741"/>
    </source>
</evidence>
<evidence type="ECO:0000256" key="3">
    <source>
        <dbReference type="ARBA" id="ARBA00022679"/>
    </source>
</evidence>
<keyword evidence="4" id="KW-0547">Nucleotide-binding</keyword>
<evidence type="ECO:0000313" key="9">
    <source>
        <dbReference type="EMBL" id="ACY95736.1"/>
    </source>
</evidence>
<evidence type="ECO:0000256" key="2">
    <source>
        <dbReference type="ARBA" id="ARBA00022527"/>
    </source>
</evidence>
<evidence type="ECO:0000313" key="10">
    <source>
        <dbReference type="Proteomes" id="UP000001918"/>
    </source>
</evidence>
<evidence type="ECO:0000256" key="6">
    <source>
        <dbReference type="ARBA" id="ARBA00022840"/>
    </source>
</evidence>
<proteinExistence type="predicted"/>
<dbReference type="OrthoDB" id="4336591at2"/>
<dbReference type="Pfam" id="PF00069">
    <property type="entry name" value="Pkinase"/>
    <property type="match status" value="1"/>
</dbReference>
<keyword evidence="10" id="KW-1185">Reference proteome</keyword>
<dbReference type="Gene3D" id="3.30.200.20">
    <property type="entry name" value="Phosphorylase Kinase, domain 1"/>
    <property type="match status" value="1"/>
</dbReference>
<keyword evidence="3" id="KW-0808">Transferase</keyword>
<dbReference type="eggNOG" id="COG0515">
    <property type="taxonomic scope" value="Bacteria"/>
</dbReference>
<feature type="compositionally biased region" description="Basic residues" evidence="7">
    <location>
        <begin position="335"/>
        <end position="345"/>
    </location>
</feature>
<feature type="region of interest" description="Disordered" evidence="7">
    <location>
        <begin position="274"/>
        <end position="345"/>
    </location>
</feature>
<dbReference type="CDD" id="cd14014">
    <property type="entry name" value="STKc_PknB_like"/>
    <property type="match status" value="1"/>
</dbReference>
<evidence type="ECO:0000256" key="5">
    <source>
        <dbReference type="ARBA" id="ARBA00022777"/>
    </source>
</evidence>
<dbReference type="EMBL" id="CP001738">
    <property type="protein sequence ID" value="ACY95736.1"/>
    <property type="molecule type" value="Genomic_DNA"/>
</dbReference>
<dbReference type="KEGG" id="tcu:Tcur_0129"/>
<dbReference type="GO" id="GO:0004674">
    <property type="term" value="F:protein serine/threonine kinase activity"/>
    <property type="evidence" value="ECO:0007669"/>
    <property type="project" value="UniProtKB-KW"/>
</dbReference>
<dbReference type="PROSITE" id="PS00108">
    <property type="entry name" value="PROTEIN_KINASE_ST"/>
    <property type="match status" value="1"/>
</dbReference>
<accession>D1AEC0</accession>
<evidence type="ECO:0000256" key="7">
    <source>
        <dbReference type="SAM" id="MobiDB-lite"/>
    </source>
</evidence>
<dbReference type="STRING" id="471852.Tcur_0129"/>
<keyword evidence="5 9" id="KW-0418">Kinase</keyword>
<gene>
    <name evidence="9" type="ordered locus">Tcur_0129</name>
</gene>
<dbReference type="AlphaFoldDB" id="D1AEC0"/>
<dbReference type="RefSeq" id="WP_012850520.1">
    <property type="nucleotide sequence ID" value="NC_013510.1"/>
</dbReference>
<dbReference type="Gene3D" id="1.10.510.10">
    <property type="entry name" value="Transferase(Phosphotransferase) domain 1"/>
    <property type="match status" value="1"/>
</dbReference>
<dbReference type="EC" id="2.7.11.1" evidence="1"/>
<dbReference type="InterPro" id="IPR011009">
    <property type="entry name" value="Kinase-like_dom_sf"/>
</dbReference>
<evidence type="ECO:0000259" key="8">
    <source>
        <dbReference type="PROSITE" id="PS50011"/>
    </source>
</evidence>
<dbReference type="PANTHER" id="PTHR43289:SF6">
    <property type="entry name" value="SERINE_THREONINE-PROTEIN KINASE NEKL-3"/>
    <property type="match status" value="1"/>
</dbReference>
<dbReference type="PROSITE" id="PS50011">
    <property type="entry name" value="PROTEIN_KINASE_DOM"/>
    <property type="match status" value="1"/>
</dbReference>
<keyword evidence="2 9" id="KW-0723">Serine/threonine-protein kinase</keyword>
<dbReference type="SMART" id="SM00220">
    <property type="entry name" value="S_TKc"/>
    <property type="match status" value="1"/>
</dbReference>
<dbReference type="SUPFAM" id="SSF56112">
    <property type="entry name" value="Protein kinase-like (PK-like)"/>
    <property type="match status" value="1"/>
</dbReference>
<dbReference type="HOGENOM" id="CLU_000288_63_44_11"/>
<feature type="compositionally biased region" description="Low complexity" evidence="7">
    <location>
        <begin position="285"/>
        <end position="309"/>
    </location>
</feature>
<protein>
    <recommendedName>
        <fullName evidence="1">non-specific serine/threonine protein kinase</fullName>
        <ecNumber evidence="1">2.7.11.1</ecNumber>
    </recommendedName>
</protein>
<organism evidence="9 10">
    <name type="scientific">Thermomonospora curvata (strain ATCC 19995 / DSM 43183 / JCM 3096 / KCTC 9072 / NBRC 15933 / NCIMB 10081 / Henssen B9)</name>
    <dbReference type="NCBI Taxonomy" id="471852"/>
    <lineage>
        <taxon>Bacteria</taxon>
        <taxon>Bacillati</taxon>
        <taxon>Actinomycetota</taxon>
        <taxon>Actinomycetes</taxon>
        <taxon>Streptosporangiales</taxon>
        <taxon>Thermomonosporaceae</taxon>
        <taxon>Thermomonospora</taxon>
    </lineage>
</organism>
<keyword evidence="6" id="KW-0067">ATP-binding</keyword>
<dbReference type="InterPro" id="IPR008271">
    <property type="entry name" value="Ser/Thr_kinase_AS"/>
</dbReference>
<dbReference type="GO" id="GO:0005524">
    <property type="term" value="F:ATP binding"/>
    <property type="evidence" value="ECO:0007669"/>
    <property type="project" value="UniProtKB-KW"/>
</dbReference>
<evidence type="ECO:0000256" key="1">
    <source>
        <dbReference type="ARBA" id="ARBA00012513"/>
    </source>
</evidence>